<evidence type="ECO:0000256" key="7">
    <source>
        <dbReference type="ARBA" id="ARBA00022692"/>
    </source>
</evidence>
<dbReference type="PROSITE" id="PS00893">
    <property type="entry name" value="NUDIX_BOX"/>
    <property type="match status" value="1"/>
</dbReference>
<evidence type="ECO:0000256" key="14">
    <source>
        <dbReference type="ARBA" id="ARBA00023136"/>
    </source>
</evidence>
<evidence type="ECO:0000256" key="8">
    <source>
        <dbReference type="ARBA" id="ARBA00022705"/>
    </source>
</evidence>
<accession>A0ABQ0HJE1</accession>
<dbReference type="PRINTS" id="PR00502">
    <property type="entry name" value="NUDIXFAMILY"/>
</dbReference>
<dbReference type="PROSITE" id="PS51462">
    <property type="entry name" value="NUDIX"/>
    <property type="match status" value="1"/>
</dbReference>
<keyword evidence="11" id="KW-0378">Hydrolase</keyword>
<keyword evidence="5" id="KW-1003">Cell membrane</keyword>
<evidence type="ECO:0000256" key="5">
    <source>
        <dbReference type="ARBA" id="ARBA00022475"/>
    </source>
</evidence>
<dbReference type="PANTHER" id="PTHR47707:SF1">
    <property type="entry name" value="NUDIX HYDROLASE FAMILY PROTEIN"/>
    <property type="match status" value="1"/>
</dbReference>
<comment type="similarity">
    <text evidence="3">Belongs to the Nudix hydrolase family.</text>
</comment>
<dbReference type="InterPro" id="IPR018584">
    <property type="entry name" value="GT87"/>
</dbReference>
<evidence type="ECO:0000256" key="3">
    <source>
        <dbReference type="ARBA" id="ARBA00005582"/>
    </source>
</evidence>
<comment type="catalytic activity">
    <reaction evidence="17">
        <text>8-oxo-dGTP + H2O = 8-oxo-dGMP + diphosphate + H(+)</text>
        <dbReference type="Rhea" id="RHEA:31575"/>
        <dbReference type="ChEBI" id="CHEBI:15377"/>
        <dbReference type="ChEBI" id="CHEBI:15378"/>
        <dbReference type="ChEBI" id="CHEBI:33019"/>
        <dbReference type="ChEBI" id="CHEBI:63224"/>
        <dbReference type="ChEBI" id="CHEBI:77896"/>
        <dbReference type="EC" id="3.6.1.55"/>
    </reaction>
</comment>
<dbReference type="CDD" id="cd03425">
    <property type="entry name" value="NUDIX_MutT_NudA_like"/>
    <property type="match status" value="1"/>
</dbReference>
<evidence type="ECO:0000256" key="2">
    <source>
        <dbReference type="ARBA" id="ARBA00004651"/>
    </source>
</evidence>
<evidence type="ECO:0000313" key="21">
    <source>
        <dbReference type="EMBL" id="GAB46013.1"/>
    </source>
</evidence>
<protein>
    <recommendedName>
        <fullName evidence="18">8-oxo-dGTP diphosphatase</fullName>
        <ecNumber evidence="18">3.6.1.55</ecNumber>
    </recommendedName>
</protein>
<feature type="domain" description="Nudix hydrolase" evidence="20">
    <location>
        <begin position="421"/>
        <end position="544"/>
    </location>
</feature>
<organism evidence="21 22">
    <name type="scientific">Gordonia terrae NBRC 100016</name>
    <dbReference type="NCBI Taxonomy" id="1089454"/>
    <lineage>
        <taxon>Bacteria</taxon>
        <taxon>Bacillati</taxon>
        <taxon>Actinomycetota</taxon>
        <taxon>Actinomycetes</taxon>
        <taxon>Mycobacteriales</taxon>
        <taxon>Gordoniaceae</taxon>
        <taxon>Gordonia</taxon>
    </lineage>
</organism>
<dbReference type="EMBL" id="BAFD01000111">
    <property type="protein sequence ID" value="GAB46013.1"/>
    <property type="molecule type" value="Genomic_DNA"/>
</dbReference>
<keyword evidence="7 19" id="KW-0812">Transmembrane</keyword>
<sequence>MGQVFTHPRTDPRTTHRFAIPPSACLPWYFVRSRSVLATALLAASIIARLVWDTLTVNGRNFVDLHVYRDGSAGLADGSLYVFTYAGETDFALPFTYPPFAAVVLYPLSLVPWDLVAIGWQLATFGALYACVVLALRLCGSTTDVYAVAALWTAPAIWCEPVRVTLDYGQINVFLMLGTLLAVTWARSDRGVLAGGALIGLMAGIKLTPAISGLWYLAARKPLGAVAAAAAFVFTVLGCLLLFPDVTRTYYGTLFGDAERIGPVEAVINQSLRGTLSRFVGFDVGTGWIWMIGVLVAVLVAVFAWRAVCDALGILLVVQFFGLLISPISWVHHWVWVIPLAIWLVHGAGSRRRGARVVLAMWVAVAGLGIPWLLRITIEYGPEPPAALEAIFGAAWPVATFVTFAWMIATRAARDDPRDSRPPDVVAAAIIVDGRLLLAQRSRPAELAGRWELPGGRVESGETHAAALVREIREELGAEVEPLGAVGSPVALPGGLTLHAYLARLRSGTPTALEHLDVRWFSADELRLFDTAEIVPADRDWIPDLCAVLDGTRVGDAG</sequence>
<feature type="transmembrane region" description="Helical" evidence="19">
    <location>
        <begin position="357"/>
        <end position="378"/>
    </location>
</feature>
<evidence type="ECO:0000256" key="12">
    <source>
        <dbReference type="ARBA" id="ARBA00022842"/>
    </source>
</evidence>
<evidence type="ECO:0000256" key="13">
    <source>
        <dbReference type="ARBA" id="ARBA00022989"/>
    </source>
</evidence>
<evidence type="ECO:0000256" key="9">
    <source>
        <dbReference type="ARBA" id="ARBA00022723"/>
    </source>
</evidence>
<evidence type="ECO:0000256" key="11">
    <source>
        <dbReference type="ARBA" id="ARBA00022801"/>
    </source>
</evidence>
<evidence type="ECO:0000256" key="6">
    <source>
        <dbReference type="ARBA" id="ARBA00022679"/>
    </source>
</evidence>
<evidence type="ECO:0000259" key="20">
    <source>
        <dbReference type="PROSITE" id="PS51462"/>
    </source>
</evidence>
<keyword evidence="6" id="KW-0808">Transferase</keyword>
<evidence type="ECO:0000256" key="15">
    <source>
        <dbReference type="ARBA" id="ARBA00023204"/>
    </source>
</evidence>
<dbReference type="Proteomes" id="UP000004881">
    <property type="component" value="Unassembled WGS sequence"/>
</dbReference>
<dbReference type="PANTHER" id="PTHR47707">
    <property type="entry name" value="8-OXO-DGTP DIPHOSPHATASE"/>
    <property type="match status" value="1"/>
</dbReference>
<feature type="transmembrane region" description="Helical" evidence="19">
    <location>
        <begin position="390"/>
        <end position="409"/>
    </location>
</feature>
<comment type="subcellular location">
    <subcellularLocation>
        <location evidence="2">Cell membrane</location>
        <topology evidence="2">Multi-pass membrane protein</topology>
    </subcellularLocation>
</comment>
<feature type="transmembrane region" description="Helical" evidence="19">
    <location>
        <begin position="36"/>
        <end position="52"/>
    </location>
</feature>
<dbReference type="Pfam" id="PF09594">
    <property type="entry name" value="GT87"/>
    <property type="match status" value="1"/>
</dbReference>
<keyword evidence="13 19" id="KW-1133">Transmembrane helix</keyword>
<feature type="transmembrane region" description="Helical" evidence="19">
    <location>
        <begin position="314"/>
        <end position="345"/>
    </location>
</feature>
<feature type="transmembrane region" description="Helical" evidence="19">
    <location>
        <begin position="168"/>
        <end position="186"/>
    </location>
</feature>
<evidence type="ECO:0000256" key="18">
    <source>
        <dbReference type="ARBA" id="ARBA00038905"/>
    </source>
</evidence>
<evidence type="ECO:0000256" key="4">
    <source>
        <dbReference type="ARBA" id="ARBA00022457"/>
    </source>
</evidence>
<keyword evidence="12" id="KW-0460">Magnesium</keyword>
<dbReference type="InterPro" id="IPR020084">
    <property type="entry name" value="NUDIX_hydrolase_CS"/>
</dbReference>
<dbReference type="InterPro" id="IPR015797">
    <property type="entry name" value="NUDIX_hydrolase-like_dom_sf"/>
</dbReference>
<keyword evidence="15" id="KW-0234">DNA repair</keyword>
<comment type="similarity">
    <text evidence="16">Belongs to the glycosyltransferase 87 family.</text>
</comment>
<evidence type="ECO:0000256" key="17">
    <source>
        <dbReference type="ARBA" id="ARBA00035861"/>
    </source>
</evidence>
<evidence type="ECO:0000256" key="10">
    <source>
        <dbReference type="ARBA" id="ARBA00022763"/>
    </source>
</evidence>
<keyword evidence="22" id="KW-1185">Reference proteome</keyword>
<comment type="caution">
    <text evidence="21">The sequence shown here is derived from an EMBL/GenBank/DDBJ whole genome shotgun (WGS) entry which is preliminary data.</text>
</comment>
<gene>
    <name evidence="21" type="ORF">GOTRE_145_00220</name>
</gene>
<dbReference type="InterPro" id="IPR020476">
    <property type="entry name" value="Nudix_hydrolase"/>
</dbReference>
<proteinExistence type="inferred from homology"/>
<keyword evidence="9" id="KW-0479">Metal-binding</keyword>
<evidence type="ECO:0000313" key="22">
    <source>
        <dbReference type="Proteomes" id="UP000004881"/>
    </source>
</evidence>
<dbReference type="InterPro" id="IPR047127">
    <property type="entry name" value="MutT-like"/>
</dbReference>
<keyword evidence="8" id="KW-0235">DNA replication</keyword>
<feature type="transmembrane region" description="Helical" evidence="19">
    <location>
        <begin position="100"/>
        <end position="120"/>
    </location>
</feature>
<keyword evidence="10" id="KW-0227">DNA damage</keyword>
<dbReference type="Pfam" id="PF00293">
    <property type="entry name" value="NUDIX"/>
    <property type="match status" value="1"/>
</dbReference>
<dbReference type="NCBIfam" id="NF009915">
    <property type="entry name" value="PRK13375.1"/>
    <property type="match status" value="1"/>
</dbReference>
<evidence type="ECO:0000256" key="16">
    <source>
        <dbReference type="ARBA" id="ARBA00024033"/>
    </source>
</evidence>
<reference evidence="21 22" key="1">
    <citation type="submission" date="2012-02" db="EMBL/GenBank/DDBJ databases">
        <title>Whole genome shotgun sequence of Gordonia terrae NBRC 100016.</title>
        <authorList>
            <person name="Takarada H."/>
            <person name="Hosoyama A."/>
            <person name="Tsuchikane K."/>
            <person name="Katsumata H."/>
            <person name="Yamazaki S."/>
            <person name="Fujita N."/>
        </authorList>
    </citation>
    <scope>NUCLEOTIDE SEQUENCE [LARGE SCALE GENOMIC DNA]</scope>
    <source>
        <strain evidence="21 22">NBRC 100016</strain>
    </source>
</reference>
<dbReference type="InterPro" id="IPR000086">
    <property type="entry name" value="NUDIX_hydrolase_dom"/>
</dbReference>
<evidence type="ECO:0000256" key="19">
    <source>
        <dbReference type="SAM" id="Phobius"/>
    </source>
</evidence>
<feature type="transmembrane region" description="Helical" evidence="19">
    <location>
        <begin position="193"/>
        <end position="217"/>
    </location>
</feature>
<keyword evidence="4" id="KW-0515">Mutator protein</keyword>
<feature type="transmembrane region" description="Helical" evidence="19">
    <location>
        <begin position="127"/>
        <end position="148"/>
    </location>
</feature>
<dbReference type="EC" id="3.6.1.55" evidence="18"/>
<keyword evidence="14 19" id="KW-0472">Membrane</keyword>
<comment type="cofactor">
    <cofactor evidence="1">
        <name>Mg(2+)</name>
        <dbReference type="ChEBI" id="CHEBI:18420"/>
    </cofactor>
</comment>
<feature type="transmembrane region" description="Helical" evidence="19">
    <location>
        <begin position="288"/>
        <end position="308"/>
    </location>
</feature>
<dbReference type="Gene3D" id="3.90.79.10">
    <property type="entry name" value="Nucleoside Triphosphate Pyrophosphohydrolase"/>
    <property type="match status" value="1"/>
</dbReference>
<dbReference type="SUPFAM" id="SSF55811">
    <property type="entry name" value="Nudix"/>
    <property type="match status" value="1"/>
</dbReference>
<evidence type="ECO:0000256" key="1">
    <source>
        <dbReference type="ARBA" id="ARBA00001946"/>
    </source>
</evidence>
<feature type="transmembrane region" description="Helical" evidence="19">
    <location>
        <begin position="223"/>
        <end position="243"/>
    </location>
</feature>
<name>A0ABQ0HJE1_9ACTN</name>